<dbReference type="SMART" id="SM00387">
    <property type="entry name" value="HATPase_c"/>
    <property type="match status" value="1"/>
</dbReference>
<feature type="transmembrane region" description="Helical" evidence="14">
    <location>
        <begin position="113"/>
        <end position="132"/>
    </location>
</feature>
<comment type="catalytic activity">
    <reaction evidence="1">
        <text>ATP + protein L-histidine = ADP + protein N-phospho-L-histidine.</text>
        <dbReference type="EC" id="2.7.13.3"/>
    </reaction>
</comment>
<dbReference type="InterPro" id="IPR003661">
    <property type="entry name" value="HisK_dim/P_dom"/>
</dbReference>
<evidence type="ECO:0000256" key="4">
    <source>
        <dbReference type="ARBA" id="ARBA00022475"/>
    </source>
</evidence>
<dbReference type="PANTHER" id="PTHR45528">
    <property type="entry name" value="SENSOR HISTIDINE KINASE CPXA"/>
    <property type="match status" value="1"/>
</dbReference>
<evidence type="ECO:0000256" key="2">
    <source>
        <dbReference type="ARBA" id="ARBA00004651"/>
    </source>
</evidence>
<keyword evidence="12" id="KW-0902">Two-component regulatory system</keyword>
<dbReference type="PROSITE" id="PS50109">
    <property type="entry name" value="HIS_KIN"/>
    <property type="match status" value="1"/>
</dbReference>
<dbReference type="GO" id="GO:0005524">
    <property type="term" value="F:ATP binding"/>
    <property type="evidence" value="ECO:0007669"/>
    <property type="project" value="UniProtKB-KW"/>
</dbReference>
<keyword evidence="6" id="KW-0808">Transferase</keyword>
<feature type="transmembrane region" description="Helical" evidence="14">
    <location>
        <begin position="21"/>
        <end position="40"/>
    </location>
</feature>
<sequence>MKNNYAQYLKNPEIKSFIIKVFIYLTLSIISISTIFYRNVVNLNKAYVRQNTIIVGNILAKNPNLEEEIIKLFNSNDNSNYELGKRKLEKYCYDEELSVFKNPVISEFYYDNLVSLSSFIFLCMFIVVVIAVKEFFYFFRKIDEFTKVAMAVVDGKFDKIKEEYKEGTVYIFTDKFNLMIDRIENYIEQLKKEKIFKKNIIEDISHQLKTPLASIMMFNEIISDDKTADKDKNYFLKLSYEQLKRMEWLIINLLKLGRLESGAVEFNMKNTPLYVTINKSISSLVEKAKQKNVKIIKNVNENINLYHDSDWTSEAILNIVKNAIEHTASKGKIEIYAEETPLCISLYIKDNGEGIPKNIIGRIFDRFYKSENTVNPTSIGIGLSMSKAVIEEQMGSIYVESKVGEGTKFTITFLKKVI</sequence>
<dbReference type="Gene3D" id="3.30.565.10">
    <property type="entry name" value="Histidine kinase-like ATPase, C-terminal domain"/>
    <property type="match status" value="1"/>
</dbReference>
<proteinExistence type="predicted"/>
<keyword evidence="13 14" id="KW-0472">Membrane</keyword>
<dbReference type="RefSeq" id="WP_013724522.1">
    <property type="nucleotide sequence ID" value="NZ_LGVO01000059.1"/>
</dbReference>
<evidence type="ECO:0000256" key="6">
    <source>
        <dbReference type="ARBA" id="ARBA00022679"/>
    </source>
</evidence>
<comment type="subcellular location">
    <subcellularLocation>
        <location evidence="2">Cell membrane</location>
        <topology evidence="2">Multi-pass membrane protein</topology>
    </subcellularLocation>
</comment>
<dbReference type="Pfam" id="PF00512">
    <property type="entry name" value="HisKA"/>
    <property type="match status" value="1"/>
</dbReference>
<evidence type="ECO:0000256" key="12">
    <source>
        <dbReference type="ARBA" id="ARBA00023012"/>
    </source>
</evidence>
<dbReference type="Proteomes" id="UP000037540">
    <property type="component" value="Unassembled WGS sequence"/>
</dbReference>
<keyword evidence="9 16" id="KW-0418">Kinase</keyword>
<dbReference type="EMBL" id="LGVR01000107">
    <property type="protein sequence ID" value="KOA82406.1"/>
    <property type="molecule type" value="Genomic_DNA"/>
</dbReference>
<evidence type="ECO:0000259" key="15">
    <source>
        <dbReference type="PROSITE" id="PS50109"/>
    </source>
</evidence>
<evidence type="ECO:0000256" key="13">
    <source>
        <dbReference type="ARBA" id="ARBA00023136"/>
    </source>
</evidence>
<evidence type="ECO:0000256" key="3">
    <source>
        <dbReference type="ARBA" id="ARBA00012438"/>
    </source>
</evidence>
<evidence type="ECO:0000313" key="17">
    <source>
        <dbReference type="Proteomes" id="UP000037540"/>
    </source>
</evidence>
<dbReference type="GO" id="GO:0000155">
    <property type="term" value="F:phosphorelay sensor kinase activity"/>
    <property type="evidence" value="ECO:0007669"/>
    <property type="project" value="InterPro"/>
</dbReference>
<keyword evidence="8" id="KW-0547">Nucleotide-binding</keyword>
<feature type="domain" description="Histidine kinase" evidence="15">
    <location>
        <begin position="203"/>
        <end position="417"/>
    </location>
</feature>
<dbReference type="SUPFAM" id="SSF55874">
    <property type="entry name" value="ATPase domain of HSP90 chaperone/DNA topoisomerase II/histidine kinase"/>
    <property type="match status" value="1"/>
</dbReference>
<evidence type="ECO:0000256" key="10">
    <source>
        <dbReference type="ARBA" id="ARBA00022840"/>
    </source>
</evidence>
<comment type="caution">
    <text evidence="16">The sequence shown here is derived from an EMBL/GenBank/DDBJ whole genome shotgun (WGS) entry which is preliminary data.</text>
</comment>
<dbReference type="SMART" id="SM00388">
    <property type="entry name" value="HisKA"/>
    <property type="match status" value="1"/>
</dbReference>
<evidence type="ECO:0000256" key="8">
    <source>
        <dbReference type="ARBA" id="ARBA00022741"/>
    </source>
</evidence>
<evidence type="ECO:0000256" key="9">
    <source>
        <dbReference type="ARBA" id="ARBA00022777"/>
    </source>
</evidence>
<keyword evidence="11 14" id="KW-1133">Transmembrane helix</keyword>
<evidence type="ECO:0000256" key="14">
    <source>
        <dbReference type="SAM" id="Phobius"/>
    </source>
</evidence>
<dbReference type="InterPro" id="IPR050398">
    <property type="entry name" value="HssS/ArlS-like"/>
</dbReference>
<dbReference type="Gene3D" id="1.10.287.130">
    <property type="match status" value="1"/>
</dbReference>
<dbReference type="InterPro" id="IPR036097">
    <property type="entry name" value="HisK_dim/P_sf"/>
</dbReference>
<protein>
    <recommendedName>
        <fullName evidence="3">histidine kinase</fullName>
        <ecNumber evidence="3">2.7.13.3</ecNumber>
    </recommendedName>
</protein>
<dbReference type="CDD" id="cd00082">
    <property type="entry name" value="HisKA"/>
    <property type="match status" value="1"/>
</dbReference>
<dbReference type="InterPro" id="IPR036890">
    <property type="entry name" value="HATPase_C_sf"/>
</dbReference>
<dbReference type="InterPro" id="IPR003594">
    <property type="entry name" value="HATPase_dom"/>
</dbReference>
<dbReference type="Pfam" id="PF02518">
    <property type="entry name" value="HATPase_c"/>
    <property type="match status" value="1"/>
</dbReference>
<dbReference type="AlphaFoldDB" id="A0A9Q1UWI9"/>
<keyword evidence="7 14" id="KW-0812">Transmembrane</keyword>
<dbReference type="GO" id="GO:0005886">
    <property type="term" value="C:plasma membrane"/>
    <property type="evidence" value="ECO:0007669"/>
    <property type="project" value="UniProtKB-SubCell"/>
</dbReference>
<organism evidence="16 17">
    <name type="scientific">Clostridium botulinum</name>
    <dbReference type="NCBI Taxonomy" id="1491"/>
    <lineage>
        <taxon>Bacteria</taxon>
        <taxon>Bacillati</taxon>
        <taxon>Bacillota</taxon>
        <taxon>Clostridia</taxon>
        <taxon>Eubacteriales</taxon>
        <taxon>Clostridiaceae</taxon>
        <taxon>Clostridium</taxon>
    </lineage>
</organism>
<dbReference type="CDD" id="cd00075">
    <property type="entry name" value="HATPase"/>
    <property type="match status" value="1"/>
</dbReference>
<accession>A0A9Q1UWI9</accession>
<evidence type="ECO:0000313" key="16">
    <source>
        <dbReference type="EMBL" id="KOA82406.1"/>
    </source>
</evidence>
<dbReference type="PANTHER" id="PTHR45528:SF1">
    <property type="entry name" value="SENSOR HISTIDINE KINASE CPXA"/>
    <property type="match status" value="1"/>
</dbReference>
<gene>
    <name evidence="16" type="ORF">ADU74_13600</name>
</gene>
<dbReference type="SUPFAM" id="SSF47384">
    <property type="entry name" value="Homodimeric domain of signal transducing histidine kinase"/>
    <property type="match status" value="1"/>
</dbReference>
<evidence type="ECO:0000256" key="5">
    <source>
        <dbReference type="ARBA" id="ARBA00022553"/>
    </source>
</evidence>
<dbReference type="EC" id="2.7.13.3" evidence="3"/>
<evidence type="ECO:0000256" key="11">
    <source>
        <dbReference type="ARBA" id="ARBA00022989"/>
    </source>
</evidence>
<dbReference type="PRINTS" id="PR00344">
    <property type="entry name" value="BCTRLSENSOR"/>
</dbReference>
<dbReference type="OrthoDB" id="9773956at2"/>
<evidence type="ECO:0000256" key="7">
    <source>
        <dbReference type="ARBA" id="ARBA00022692"/>
    </source>
</evidence>
<dbReference type="InterPro" id="IPR004358">
    <property type="entry name" value="Sig_transdc_His_kin-like_C"/>
</dbReference>
<keyword evidence="5" id="KW-0597">Phosphoprotein</keyword>
<reference evidence="16 17" key="1">
    <citation type="submission" date="2015-07" db="EMBL/GenBank/DDBJ databases">
        <title>Draft genome sequences of 17 French Clostridium botulinum group III.</title>
        <authorList>
            <person name="Woudstra C."/>
            <person name="Le Marechal C."/>
            <person name="Souillard R."/>
            <person name="Bayon-Auboyer M.-H."/>
            <person name="Dessouter D."/>
            <person name="Fach P."/>
        </authorList>
    </citation>
    <scope>NUCLEOTIDE SEQUENCE [LARGE SCALE GENOMIC DNA]</scope>
    <source>
        <strain evidence="16 17">12LNRI-CD</strain>
    </source>
</reference>
<evidence type="ECO:0000256" key="1">
    <source>
        <dbReference type="ARBA" id="ARBA00000085"/>
    </source>
</evidence>
<keyword evidence="4" id="KW-1003">Cell membrane</keyword>
<name>A0A9Q1UWI9_CLOBO</name>
<dbReference type="InterPro" id="IPR005467">
    <property type="entry name" value="His_kinase_dom"/>
</dbReference>
<keyword evidence="10" id="KW-0067">ATP-binding</keyword>